<evidence type="ECO:0000313" key="3">
    <source>
        <dbReference type="Proteomes" id="UP000231919"/>
    </source>
</evidence>
<keyword evidence="3" id="KW-1185">Reference proteome</keyword>
<protein>
    <recommendedName>
        <fullName evidence="4">Histidine kinase N-terminal 7TM region domain-containing protein</fullName>
    </recommendedName>
</protein>
<sequence length="75" mass="8684">MSVEIYFASAIQYVVLGSIYYYKRKRPFHRKQALILILIGFNLFIFSSQSQITRNSLLFAGSFLYSFFTIAGTII</sequence>
<gene>
    <name evidence="2" type="ORF">CH378_22125</name>
</gene>
<feature type="non-terminal residue" evidence="2">
    <location>
        <position position="75"/>
    </location>
</feature>
<keyword evidence="1" id="KW-0472">Membrane</keyword>
<evidence type="ECO:0008006" key="4">
    <source>
        <dbReference type="Google" id="ProtNLM"/>
    </source>
</evidence>
<keyword evidence="1" id="KW-1133">Transmembrane helix</keyword>
<evidence type="ECO:0000313" key="2">
    <source>
        <dbReference type="EMBL" id="PJZ27622.1"/>
    </source>
</evidence>
<dbReference type="EMBL" id="NPDP01000086">
    <property type="protein sequence ID" value="PJZ27622.1"/>
    <property type="molecule type" value="Genomic_DNA"/>
</dbReference>
<evidence type="ECO:0000256" key="1">
    <source>
        <dbReference type="SAM" id="Phobius"/>
    </source>
</evidence>
<reference evidence="2 3" key="1">
    <citation type="submission" date="2017-07" db="EMBL/GenBank/DDBJ databases">
        <title>Leptospira spp. isolated from tropical soils.</title>
        <authorList>
            <person name="Thibeaux R."/>
            <person name="Iraola G."/>
            <person name="Ferres I."/>
            <person name="Bierque E."/>
            <person name="Girault D."/>
            <person name="Soupe-Gilbert M.-E."/>
            <person name="Picardeau M."/>
            <person name="Goarant C."/>
        </authorList>
    </citation>
    <scope>NUCLEOTIDE SEQUENCE [LARGE SCALE GENOMIC DNA]</scope>
    <source>
        <strain evidence="2 3">JW2-C-B1</strain>
    </source>
</reference>
<accession>A0ABX4N2G6</accession>
<comment type="caution">
    <text evidence="2">The sequence shown here is derived from an EMBL/GenBank/DDBJ whole genome shotgun (WGS) entry which is preliminary data.</text>
</comment>
<feature type="transmembrane region" description="Helical" evidence="1">
    <location>
        <begin position="6"/>
        <end position="22"/>
    </location>
</feature>
<dbReference type="Proteomes" id="UP000231919">
    <property type="component" value="Unassembled WGS sequence"/>
</dbReference>
<proteinExistence type="predicted"/>
<feature type="transmembrane region" description="Helical" evidence="1">
    <location>
        <begin position="34"/>
        <end position="50"/>
    </location>
</feature>
<organism evidence="2 3">
    <name type="scientific">Leptospira kmetyi</name>
    <dbReference type="NCBI Taxonomy" id="408139"/>
    <lineage>
        <taxon>Bacteria</taxon>
        <taxon>Pseudomonadati</taxon>
        <taxon>Spirochaetota</taxon>
        <taxon>Spirochaetia</taxon>
        <taxon>Leptospirales</taxon>
        <taxon>Leptospiraceae</taxon>
        <taxon>Leptospira</taxon>
    </lineage>
</organism>
<feature type="transmembrane region" description="Helical" evidence="1">
    <location>
        <begin position="56"/>
        <end position="74"/>
    </location>
</feature>
<name>A0ABX4N2G6_9LEPT</name>
<dbReference type="RefSeq" id="WP_207765533.1">
    <property type="nucleotide sequence ID" value="NZ_NPDP01000086.1"/>
</dbReference>
<keyword evidence="1" id="KW-0812">Transmembrane</keyword>